<dbReference type="SUPFAM" id="SSF141072">
    <property type="entry name" value="CalX-like"/>
    <property type="match status" value="1"/>
</dbReference>
<feature type="signal peptide" evidence="2">
    <location>
        <begin position="1"/>
        <end position="29"/>
    </location>
</feature>
<evidence type="ECO:0000256" key="1">
    <source>
        <dbReference type="SAM" id="MobiDB-lite"/>
    </source>
</evidence>
<sequence length="830" mass="88582">MPQTSWLHRVVLPVAAVTLGAALVPPASAGPAPGQRPQDSSADRAATDATRALSADPGEPGPYGTTSSHYSLDPVRVPNLPMPVELAGHVVAPTGAPGPRPLVLLLHGWHQSCYLPGTDQWQVAWPCPQGWEPLPSHLGYRYIQRLLASQGYVTVSIAANALNGQDTPGVQDSPDSNVTARAALVRRHLALWGRWAADPTSPWSGRVDMDEVTLVGHSRGGEAVNRVAIDVPASAPYAINGLVLIAPTDFGRQAAPNVSTVTLLGYCDGDLTGLEGQGYADVGRDLAGDSALRSSMLVMGANHNYFNTEWTPGPAAAFAEDDWRDPDDPVCGTDAPTRLSAAEQRKVAATYVAGAVRLHARRDNGVLPMFDGSTVRVPSAGEADVRSTAVGGRRQMIPVRQDVTVRTSGPMSARTCDGRSSGPEGVCGEGVQPERTPHWPVGDQSPYRPGPPALEVAWTGAAGSATLRLGEPLDLSGSTSVDARVIVGTATPRVRLGLRLQDADGASVVLEPRDEGRLRALPGRYPLGKLLAQTLRTPLTGVTEVDLTRITGVGVVSRTERGRIWLLDVAGRRPGLAPPSTSSVPVVGLMDVKEPEGSAADPQEVTLTLRTRGALREPTRVVVRAVEPAGNSVVRRTSVLLQPGEPTATFTVPYERDDRDDFPDTSKLNVLVFSTTGTVVTGDYAAVVTIRDDDPAPDVTVAPVDGTVVEGTDVRWRIGLSEPIDSFESIGWRVVRADGGLPQLRSDDVPARWLRSRGVTPPQRPVPLWQLDDLRGNVDFHEDRQQAVVRIPTREDDRAEGRELVALRFESERFLPEPLVRVAVVRDGSD</sequence>
<proteinExistence type="predicted"/>
<dbReference type="InterPro" id="IPR038081">
    <property type="entry name" value="CalX-like_sf"/>
</dbReference>
<dbReference type="EMBL" id="CADCUD010000019">
    <property type="protein sequence ID" value="CAA9312453.1"/>
    <property type="molecule type" value="Genomic_DNA"/>
</dbReference>
<evidence type="ECO:0000256" key="2">
    <source>
        <dbReference type="SAM" id="SignalP"/>
    </source>
</evidence>
<feature type="region of interest" description="Disordered" evidence="1">
    <location>
        <begin position="28"/>
        <end position="72"/>
    </location>
</feature>
<feature type="compositionally biased region" description="Low complexity" evidence="1">
    <location>
        <begin position="47"/>
        <end position="56"/>
    </location>
</feature>
<name>A0A6J4KSU2_9ACTN</name>
<accession>A0A6J4KSU2</accession>
<feature type="region of interest" description="Disordered" evidence="1">
    <location>
        <begin position="407"/>
        <end position="443"/>
    </location>
</feature>
<organism evidence="3">
    <name type="scientific">uncultured Nocardioidaceae bacterium</name>
    <dbReference type="NCBI Taxonomy" id="253824"/>
    <lineage>
        <taxon>Bacteria</taxon>
        <taxon>Bacillati</taxon>
        <taxon>Actinomycetota</taxon>
        <taxon>Actinomycetes</taxon>
        <taxon>Propionibacteriales</taxon>
        <taxon>Nocardioidaceae</taxon>
        <taxon>environmental samples</taxon>
    </lineage>
</organism>
<feature type="chain" id="PRO_5026968304" description="Secreted protein" evidence="2">
    <location>
        <begin position="30"/>
        <end position="830"/>
    </location>
</feature>
<keyword evidence="2" id="KW-0732">Signal</keyword>
<dbReference type="AlphaFoldDB" id="A0A6J4KSU2"/>
<dbReference type="Gene3D" id="3.40.50.1820">
    <property type="entry name" value="alpha/beta hydrolase"/>
    <property type="match status" value="1"/>
</dbReference>
<evidence type="ECO:0000313" key="3">
    <source>
        <dbReference type="EMBL" id="CAA9312453.1"/>
    </source>
</evidence>
<evidence type="ECO:0008006" key="4">
    <source>
        <dbReference type="Google" id="ProtNLM"/>
    </source>
</evidence>
<dbReference type="InterPro" id="IPR029058">
    <property type="entry name" value="AB_hydrolase_fold"/>
</dbReference>
<reference evidence="3" key="1">
    <citation type="submission" date="2020-02" db="EMBL/GenBank/DDBJ databases">
        <authorList>
            <person name="Meier V. D."/>
        </authorList>
    </citation>
    <scope>NUCLEOTIDE SEQUENCE</scope>
    <source>
        <strain evidence="3">AVDCRST_MAG46</strain>
    </source>
</reference>
<protein>
    <recommendedName>
        <fullName evidence="4">Secreted protein</fullName>
    </recommendedName>
</protein>
<dbReference type="SUPFAM" id="SSF53474">
    <property type="entry name" value="alpha/beta-Hydrolases"/>
    <property type="match status" value="1"/>
</dbReference>
<gene>
    <name evidence="3" type="ORF">AVDCRST_MAG46-242</name>
</gene>